<evidence type="ECO:0000259" key="9">
    <source>
        <dbReference type="PROSITE" id="PS50026"/>
    </source>
</evidence>
<dbReference type="GO" id="GO:0005576">
    <property type="term" value="C:extracellular region"/>
    <property type="evidence" value="ECO:0007669"/>
    <property type="project" value="UniProtKB-SubCell"/>
</dbReference>
<evidence type="ECO:0000313" key="11">
    <source>
        <dbReference type="Proteomes" id="UP000838412"/>
    </source>
</evidence>
<name>A0A8K0AH89_BRALA</name>
<dbReference type="OrthoDB" id="10022113at2759"/>
<dbReference type="AlphaFoldDB" id="A0A8K0AH89"/>
<gene>
    <name evidence="10" type="primary">GAS6</name>
    <name evidence="10" type="ORF">BLAG_LOCUS25535</name>
</gene>
<dbReference type="Pfam" id="PF12662">
    <property type="entry name" value="cEGF"/>
    <property type="match status" value="1"/>
</dbReference>
<dbReference type="PANTHER" id="PTHR47333">
    <property type="entry name" value="VON WILLEBRAND FACTOR C AND EGF DOMAIN-CONTAINING PROTEIN"/>
    <property type="match status" value="1"/>
</dbReference>
<evidence type="ECO:0000256" key="5">
    <source>
        <dbReference type="ARBA" id="ARBA00022737"/>
    </source>
</evidence>
<evidence type="ECO:0000256" key="8">
    <source>
        <dbReference type="PROSITE-ProRule" id="PRU00076"/>
    </source>
</evidence>
<evidence type="ECO:0000256" key="6">
    <source>
        <dbReference type="ARBA" id="ARBA00023157"/>
    </source>
</evidence>
<dbReference type="CDD" id="cd00054">
    <property type="entry name" value="EGF_CA"/>
    <property type="match status" value="1"/>
</dbReference>
<comment type="caution">
    <text evidence="8">Lacks conserved residue(s) required for the propagation of feature annotation.</text>
</comment>
<keyword evidence="6" id="KW-1015">Disulfide bond</keyword>
<dbReference type="GO" id="GO:0005509">
    <property type="term" value="F:calcium ion binding"/>
    <property type="evidence" value="ECO:0007669"/>
    <property type="project" value="InterPro"/>
</dbReference>
<evidence type="ECO:0000256" key="3">
    <source>
        <dbReference type="ARBA" id="ARBA00022536"/>
    </source>
</evidence>
<keyword evidence="11" id="KW-1185">Reference proteome</keyword>
<accession>A0A8K0AH89</accession>
<dbReference type="SMART" id="SM00179">
    <property type="entry name" value="EGF_CA"/>
    <property type="match status" value="3"/>
</dbReference>
<evidence type="ECO:0000256" key="1">
    <source>
        <dbReference type="ARBA" id="ARBA00004613"/>
    </source>
</evidence>
<protein>
    <submittedName>
        <fullName evidence="10">GAS6 protein</fullName>
    </submittedName>
</protein>
<feature type="domain" description="EGF-like" evidence="9">
    <location>
        <begin position="41"/>
        <end position="82"/>
    </location>
</feature>
<evidence type="ECO:0000256" key="2">
    <source>
        <dbReference type="ARBA" id="ARBA00022525"/>
    </source>
</evidence>
<dbReference type="InterPro" id="IPR001881">
    <property type="entry name" value="EGF-like_Ca-bd_dom"/>
</dbReference>
<keyword evidence="3 8" id="KW-0245">EGF-like domain</keyword>
<dbReference type="PROSITE" id="PS00010">
    <property type="entry name" value="ASX_HYDROXYL"/>
    <property type="match status" value="1"/>
</dbReference>
<dbReference type="Proteomes" id="UP000838412">
    <property type="component" value="Chromosome 9"/>
</dbReference>
<proteinExistence type="predicted"/>
<dbReference type="InterPro" id="IPR018097">
    <property type="entry name" value="EGF_Ca-bd_CS"/>
</dbReference>
<comment type="subcellular location">
    <subcellularLocation>
        <location evidence="1">Secreted</location>
    </subcellularLocation>
</comment>
<evidence type="ECO:0000313" key="10">
    <source>
        <dbReference type="EMBL" id="CAH1274539.1"/>
    </source>
</evidence>
<dbReference type="InterPro" id="IPR052080">
    <property type="entry name" value="vWF_C/EGF_Fibrillin"/>
</dbReference>
<keyword evidence="5" id="KW-0677">Repeat</keyword>
<dbReference type="SMART" id="SM00181">
    <property type="entry name" value="EGF"/>
    <property type="match status" value="3"/>
</dbReference>
<sequence length="244" mass="26758">MPDVNECDQDLHDCEQESHGGFSCGCGDGFTLNDDGKSCSDVNECDAYDGQGPCDYHNGICHDIPGSYGCRCKVGFEVKENLHACSDVDECLDNSGKGPCDDICIDMIGSYCFSCRDRNDLSADGFSCVAPSMQRGLWSTSARVCRPADSYSCDSEGQWHLLGRSTCDADDVPEDAPWPDCSRIRLAWMSQMTNQVDYYYDGDCQNNVADIIQMFDRLLNTLGAAATSESGTCNIENIRLRGVR</sequence>
<organism evidence="10 11">
    <name type="scientific">Branchiostoma lanceolatum</name>
    <name type="common">Common lancelet</name>
    <name type="synonym">Amphioxus lanceolatum</name>
    <dbReference type="NCBI Taxonomy" id="7740"/>
    <lineage>
        <taxon>Eukaryota</taxon>
        <taxon>Metazoa</taxon>
        <taxon>Chordata</taxon>
        <taxon>Cephalochordata</taxon>
        <taxon>Leptocardii</taxon>
        <taxon>Amphioxiformes</taxon>
        <taxon>Branchiostomatidae</taxon>
        <taxon>Branchiostoma</taxon>
    </lineage>
</organism>
<evidence type="ECO:0000256" key="7">
    <source>
        <dbReference type="ARBA" id="ARBA00023180"/>
    </source>
</evidence>
<keyword evidence="7" id="KW-0325">Glycoprotein</keyword>
<dbReference type="PROSITE" id="PS50026">
    <property type="entry name" value="EGF_3"/>
    <property type="match status" value="1"/>
</dbReference>
<dbReference type="InterPro" id="IPR000152">
    <property type="entry name" value="EGF-type_Asp/Asn_hydroxyl_site"/>
</dbReference>
<evidence type="ECO:0000256" key="4">
    <source>
        <dbReference type="ARBA" id="ARBA00022729"/>
    </source>
</evidence>
<dbReference type="InterPro" id="IPR000742">
    <property type="entry name" value="EGF"/>
</dbReference>
<dbReference type="PANTHER" id="PTHR47333:SF4">
    <property type="entry name" value="EGF-LIKE DOMAIN-CONTAINING PROTEIN"/>
    <property type="match status" value="1"/>
</dbReference>
<reference evidence="10" key="1">
    <citation type="submission" date="2022-01" db="EMBL/GenBank/DDBJ databases">
        <authorList>
            <person name="Braso-Vives M."/>
        </authorList>
    </citation>
    <scope>NUCLEOTIDE SEQUENCE</scope>
</reference>
<dbReference type="EMBL" id="OV696694">
    <property type="protein sequence ID" value="CAH1274539.1"/>
    <property type="molecule type" value="Genomic_DNA"/>
</dbReference>
<dbReference type="SUPFAM" id="SSF57184">
    <property type="entry name" value="Growth factor receptor domain"/>
    <property type="match status" value="1"/>
</dbReference>
<dbReference type="PROSITE" id="PS01187">
    <property type="entry name" value="EGF_CA"/>
    <property type="match status" value="1"/>
</dbReference>
<keyword evidence="4" id="KW-0732">Signal</keyword>
<dbReference type="InterPro" id="IPR026823">
    <property type="entry name" value="cEGF"/>
</dbReference>
<dbReference type="InterPro" id="IPR009030">
    <property type="entry name" value="Growth_fac_rcpt_cys_sf"/>
</dbReference>
<dbReference type="Gene3D" id="2.10.25.10">
    <property type="entry name" value="Laminin"/>
    <property type="match status" value="3"/>
</dbReference>
<keyword evidence="2" id="KW-0964">Secreted</keyword>